<dbReference type="PANTHER" id="PTHR43198:SF2">
    <property type="entry name" value="SI:CH1073-67J19.1-RELATED"/>
    <property type="match status" value="1"/>
</dbReference>
<dbReference type="Pfam" id="PF03070">
    <property type="entry name" value="TENA_THI-4"/>
    <property type="match status" value="1"/>
</dbReference>
<dbReference type="Gene3D" id="1.20.910.10">
    <property type="entry name" value="Heme oxygenase-like"/>
    <property type="match status" value="1"/>
</dbReference>
<evidence type="ECO:0000313" key="3">
    <source>
        <dbReference type="EMBL" id="MBZ5739493.1"/>
    </source>
</evidence>
<gene>
    <name evidence="3" type="ORF">K8U61_15070</name>
</gene>
<protein>
    <submittedName>
        <fullName evidence="3">TenA family protein</fullName>
    </submittedName>
</protein>
<organism evidence="3 4">
    <name type="scientific">Nocardioides mangrovi</name>
    <dbReference type="NCBI Taxonomy" id="2874580"/>
    <lineage>
        <taxon>Bacteria</taxon>
        <taxon>Bacillati</taxon>
        <taxon>Actinomycetota</taxon>
        <taxon>Actinomycetes</taxon>
        <taxon>Propionibacteriales</taxon>
        <taxon>Nocardioidaceae</taxon>
        <taxon>Nocardioides</taxon>
    </lineage>
</organism>
<evidence type="ECO:0000313" key="4">
    <source>
        <dbReference type="Proteomes" id="UP000780875"/>
    </source>
</evidence>
<evidence type="ECO:0000259" key="2">
    <source>
        <dbReference type="Pfam" id="PF03070"/>
    </source>
</evidence>
<accession>A0ABS7UER4</accession>
<feature type="domain" description="Thiaminase-2/PQQC" evidence="2">
    <location>
        <begin position="17"/>
        <end position="220"/>
    </location>
</feature>
<dbReference type="Proteomes" id="UP000780875">
    <property type="component" value="Unassembled WGS sequence"/>
</dbReference>
<dbReference type="EMBL" id="JAIQZJ010000008">
    <property type="protein sequence ID" value="MBZ5739493.1"/>
    <property type="molecule type" value="Genomic_DNA"/>
</dbReference>
<dbReference type="InterPro" id="IPR050967">
    <property type="entry name" value="Thiamine_Salvage_TenA"/>
</dbReference>
<dbReference type="CDD" id="cd16099">
    <property type="entry name" value="TenA_PqqC-like"/>
    <property type="match status" value="1"/>
</dbReference>
<keyword evidence="4" id="KW-1185">Reference proteome</keyword>
<dbReference type="InterPro" id="IPR004305">
    <property type="entry name" value="Thiaminase-2/PQQC"/>
</dbReference>
<dbReference type="PANTHER" id="PTHR43198">
    <property type="entry name" value="BIFUNCTIONAL TH2 PROTEIN"/>
    <property type="match status" value="1"/>
</dbReference>
<dbReference type="InterPro" id="IPR016084">
    <property type="entry name" value="Haem_Oase-like_multi-hlx"/>
</dbReference>
<name>A0ABS7UER4_9ACTN</name>
<sequence>MTAPPASTDDLRDGVGGLWADLLDHAFPRGMAEGRVPMSRFRFYVAQNLCYLPDYARMLATAAARSRDDAGLVHFSAALANIVDVEIPQNREMLADAEKLAGPCVATDLEPAPATVAYTSWLLAVAARGDADDIAAALLPCAWSYGEIATGLIADSVQHPLYQGWLDFFAAPAYAAVVDDLRDAFDRRLSVLPDDARRRAAETFRTGCRLERQFWDQARDGAQWPDLTTTRTLEGV</sequence>
<dbReference type="RefSeq" id="WP_224123860.1">
    <property type="nucleotide sequence ID" value="NZ_JAIQZJ010000008.1"/>
</dbReference>
<proteinExistence type="predicted"/>
<reference evidence="3 4" key="1">
    <citation type="submission" date="2021-09" db="EMBL/GenBank/DDBJ databases">
        <title>Whole genome sequence of Nocardioides sp. GBK3QG-3.</title>
        <authorList>
            <person name="Tuo L."/>
        </authorList>
    </citation>
    <scope>NUCLEOTIDE SEQUENCE [LARGE SCALE GENOMIC DNA]</scope>
    <source>
        <strain evidence="3 4">GBK3QG-3</strain>
    </source>
</reference>
<comment type="caution">
    <text evidence="3">The sequence shown here is derived from an EMBL/GenBank/DDBJ whole genome shotgun (WGS) entry which is preliminary data.</text>
</comment>
<comment type="pathway">
    <text evidence="1">Cofactor biosynthesis; thiamine diphosphate biosynthesis.</text>
</comment>
<dbReference type="SUPFAM" id="SSF48613">
    <property type="entry name" value="Heme oxygenase-like"/>
    <property type="match status" value="1"/>
</dbReference>
<evidence type="ECO:0000256" key="1">
    <source>
        <dbReference type="ARBA" id="ARBA00004948"/>
    </source>
</evidence>